<evidence type="ECO:0000256" key="1">
    <source>
        <dbReference type="SAM" id="MobiDB-lite"/>
    </source>
</evidence>
<sequence>MSDQVQDEVLKGGHPPAEKVAGGMRIARKDRTLSSGDNGEGSEGGELDAEGKLRMSKAESRQIQRDFPTDGIKAMHEKPHATRQPDGPRKPHATQVFQPRKQ</sequence>
<dbReference type="InterPro" id="IPR024130">
    <property type="entry name" value="DAP1/DAPL1"/>
</dbReference>
<reference evidence="2" key="1">
    <citation type="submission" date="2020-09" db="EMBL/GenBank/DDBJ databases">
        <authorList>
            <person name="Kikuchi T."/>
        </authorList>
    </citation>
    <scope>NUCLEOTIDE SEQUENCE</scope>
    <source>
        <strain evidence="2">SH1</strain>
    </source>
</reference>
<dbReference type="EMBL" id="CAJFDH010000001">
    <property type="protein sequence ID" value="CAD5207242.1"/>
    <property type="molecule type" value="Genomic_DNA"/>
</dbReference>
<name>A0A811JVI0_9BILA</name>
<feature type="compositionally biased region" description="Basic and acidic residues" evidence="1">
    <location>
        <begin position="49"/>
        <end position="80"/>
    </location>
</feature>
<organism evidence="2 3">
    <name type="scientific">Bursaphelenchus okinawaensis</name>
    <dbReference type="NCBI Taxonomy" id="465554"/>
    <lineage>
        <taxon>Eukaryota</taxon>
        <taxon>Metazoa</taxon>
        <taxon>Ecdysozoa</taxon>
        <taxon>Nematoda</taxon>
        <taxon>Chromadorea</taxon>
        <taxon>Rhabditida</taxon>
        <taxon>Tylenchina</taxon>
        <taxon>Tylenchomorpha</taxon>
        <taxon>Aphelenchoidea</taxon>
        <taxon>Aphelenchoididae</taxon>
        <taxon>Bursaphelenchus</taxon>
    </lineage>
</organism>
<dbReference type="OrthoDB" id="5973225at2759"/>
<dbReference type="Pfam" id="PF15228">
    <property type="entry name" value="DAP"/>
    <property type="match status" value="1"/>
</dbReference>
<proteinExistence type="predicted"/>
<dbReference type="Proteomes" id="UP000783686">
    <property type="component" value="Unassembled WGS sequence"/>
</dbReference>
<dbReference type="AlphaFoldDB" id="A0A811JVI0"/>
<accession>A0A811JVI0</accession>
<keyword evidence="3" id="KW-1185">Reference proteome</keyword>
<comment type="caution">
    <text evidence="2">The sequence shown here is derived from an EMBL/GenBank/DDBJ whole genome shotgun (WGS) entry which is preliminary data.</text>
</comment>
<dbReference type="EMBL" id="CAJFCW020000001">
    <property type="protein sequence ID" value="CAG9084908.1"/>
    <property type="molecule type" value="Genomic_DNA"/>
</dbReference>
<evidence type="ECO:0000313" key="3">
    <source>
        <dbReference type="Proteomes" id="UP000614601"/>
    </source>
</evidence>
<gene>
    <name evidence="2" type="ORF">BOKJ2_LOCUS1926</name>
</gene>
<feature type="region of interest" description="Disordered" evidence="1">
    <location>
        <begin position="1"/>
        <end position="102"/>
    </location>
</feature>
<dbReference type="Proteomes" id="UP000614601">
    <property type="component" value="Unassembled WGS sequence"/>
</dbReference>
<evidence type="ECO:0000313" key="2">
    <source>
        <dbReference type="EMBL" id="CAD5207242.1"/>
    </source>
</evidence>
<protein>
    <submittedName>
        <fullName evidence="2">Uncharacterized protein</fullName>
    </submittedName>
</protein>